<keyword evidence="7" id="KW-0496">Mitochondrion</keyword>
<keyword evidence="6 11" id="KW-1133">Transmembrane helix</keyword>
<keyword evidence="5" id="KW-0809">Transit peptide</keyword>
<reference evidence="14" key="1">
    <citation type="submission" date="2020-01" db="EMBL/GenBank/DDBJ databases">
        <authorList>
            <consortium name="DOE Joint Genome Institute"/>
            <person name="Haridas S."/>
            <person name="Albert R."/>
            <person name="Binder M."/>
            <person name="Bloem J."/>
            <person name="Labutti K."/>
            <person name="Salamov A."/>
            <person name="Andreopoulos B."/>
            <person name="Baker S.E."/>
            <person name="Barry K."/>
            <person name="Bills G."/>
            <person name="Bluhm B.H."/>
            <person name="Cannon C."/>
            <person name="Castanera R."/>
            <person name="Culley D.E."/>
            <person name="Daum C."/>
            <person name="Ezra D."/>
            <person name="Gonzalez J.B."/>
            <person name="Henrissat B."/>
            <person name="Kuo A."/>
            <person name="Liang C."/>
            <person name="Lipzen A."/>
            <person name="Lutzoni F."/>
            <person name="Magnuson J."/>
            <person name="Mondo S."/>
            <person name="Nolan M."/>
            <person name="Ohm R."/>
            <person name="Pangilinan J."/>
            <person name="Park H.-J."/>
            <person name="Ramirez L."/>
            <person name="Alfaro M."/>
            <person name="Sun H."/>
            <person name="Tritt A."/>
            <person name="Yoshinaga Y."/>
            <person name="Zwiers L.-H."/>
            <person name="Turgeon B.G."/>
            <person name="Goodwin S.B."/>
            <person name="Spatafora J.W."/>
            <person name="Crous P.W."/>
            <person name="Grigoriev I.V."/>
        </authorList>
    </citation>
    <scope>NUCLEOTIDE SEQUENCE</scope>
    <source>
        <strain evidence="14">CBS 342.82</strain>
    </source>
</reference>
<protein>
    <recommendedName>
        <fullName evidence="12">Membrane insertase YidC/Oxa/ALB C-terminal domain-containing protein</fullName>
    </recommendedName>
</protein>
<feature type="domain" description="Membrane insertase YidC/Oxa/ALB C-terminal" evidence="12">
    <location>
        <begin position="147"/>
        <end position="342"/>
    </location>
</feature>
<evidence type="ECO:0000256" key="4">
    <source>
        <dbReference type="ARBA" id="ARBA00022792"/>
    </source>
</evidence>
<dbReference type="GO" id="GO:0032977">
    <property type="term" value="F:membrane insertase activity"/>
    <property type="evidence" value="ECO:0007669"/>
    <property type="project" value="InterPro"/>
</dbReference>
<reference evidence="14" key="2">
    <citation type="submission" date="2020-04" db="EMBL/GenBank/DDBJ databases">
        <authorList>
            <consortium name="NCBI Genome Project"/>
        </authorList>
    </citation>
    <scope>NUCLEOTIDE SEQUENCE</scope>
    <source>
        <strain evidence="14">CBS 342.82</strain>
    </source>
</reference>
<accession>A0A6J3M472</accession>
<dbReference type="Proteomes" id="UP000504637">
    <property type="component" value="Unplaced"/>
</dbReference>
<keyword evidence="3 9" id="KW-0812">Transmembrane</keyword>
<dbReference type="Pfam" id="PF02096">
    <property type="entry name" value="60KD_IMP"/>
    <property type="match status" value="1"/>
</dbReference>
<keyword evidence="8 11" id="KW-0472">Membrane</keyword>
<dbReference type="RefSeq" id="XP_033459872.1">
    <property type="nucleotide sequence ID" value="XM_033608271.1"/>
</dbReference>
<sequence>MPSRGLRPVQGFLSHAAHAQQRNLSSGPLKFRGSLHRAPLHRLRSPQTLSPRSITLPTLTIGGLRYASTTSVTPSADSTSTIAHDAAFPNLDTITLDNVNAAVTDGALVSPEQIGYLHSIGVDYGWGPTTMIQWMLEHVHVYSGLPWWGSIMVTALGFRLAMFPLFVKAADAGARSMAIVPVTNPLMEQMKIAQKSGKSAEAAMYMQKVMAIRKEAGASVFAPFVPLVLQGIFGYCGFKLMHHLATLPVPEFHDGGFGWIQDLTLTDGYLIIPAFMSVILHLTVRLGGESGNRQVLPPAMMNIMLWGMPGIMFFFLAWQPAAVALWFLTTGGVSITQGQLLQRPAVREALGIAPIIKLEGSSNLIADFFATAEKKDEKKKNTFRIEDLNDLNESLTKGDFSYQAPTLKTRAPSPDKVIDAKLVPKRGPSKS</sequence>
<evidence type="ECO:0000313" key="14">
    <source>
        <dbReference type="RefSeq" id="XP_033459872.1"/>
    </source>
</evidence>
<evidence type="ECO:0000259" key="12">
    <source>
        <dbReference type="Pfam" id="PF02096"/>
    </source>
</evidence>
<dbReference type="InterPro" id="IPR001708">
    <property type="entry name" value="YidC/ALB3/OXA1/COX18"/>
</dbReference>
<feature type="region of interest" description="Disordered" evidence="10">
    <location>
        <begin position="405"/>
        <end position="431"/>
    </location>
</feature>
<evidence type="ECO:0000256" key="11">
    <source>
        <dbReference type="SAM" id="Phobius"/>
    </source>
</evidence>
<dbReference type="CDD" id="cd20069">
    <property type="entry name" value="5TM_Oxa1-like"/>
    <property type="match status" value="1"/>
</dbReference>
<evidence type="ECO:0000256" key="2">
    <source>
        <dbReference type="ARBA" id="ARBA00009877"/>
    </source>
</evidence>
<keyword evidence="13" id="KW-1185">Reference proteome</keyword>
<keyword evidence="4" id="KW-0999">Mitochondrion inner membrane</keyword>
<dbReference type="GO" id="GO:0005743">
    <property type="term" value="C:mitochondrial inner membrane"/>
    <property type="evidence" value="ECO:0007669"/>
    <property type="project" value="UniProtKB-SubCell"/>
</dbReference>
<proteinExistence type="inferred from homology"/>
<evidence type="ECO:0000256" key="10">
    <source>
        <dbReference type="SAM" id="MobiDB-lite"/>
    </source>
</evidence>
<feature type="transmembrane region" description="Helical" evidence="11">
    <location>
        <begin position="299"/>
        <end position="318"/>
    </location>
</feature>
<evidence type="ECO:0000313" key="13">
    <source>
        <dbReference type="Proteomes" id="UP000504637"/>
    </source>
</evidence>
<evidence type="ECO:0000256" key="3">
    <source>
        <dbReference type="ARBA" id="ARBA00022692"/>
    </source>
</evidence>
<name>A0A6J3M472_9PEZI</name>
<comment type="subcellular location">
    <subcellularLocation>
        <location evidence="9">Membrane</location>
        <topology evidence="9">Multi-pass membrane protein</topology>
    </subcellularLocation>
    <subcellularLocation>
        <location evidence="1">Mitochondrion inner membrane</location>
        <topology evidence="1">Multi-pass membrane protein</topology>
    </subcellularLocation>
</comment>
<dbReference type="PANTHER" id="PTHR12428">
    <property type="entry name" value="OXA1"/>
    <property type="match status" value="1"/>
</dbReference>
<feature type="transmembrane region" description="Helical" evidence="11">
    <location>
        <begin position="216"/>
        <end position="235"/>
    </location>
</feature>
<dbReference type="OrthoDB" id="2148490at2759"/>
<evidence type="ECO:0000256" key="7">
    <source>
        <dbReference type="ARBA" id="ARBA00023128"/>
    </source>
</evidence>
<feature type="transmembrane region" description="Helical" evidence="11">
    <location>
        <begin position="145"/>
        <end position="167"/>
    </location>
</feature>
<evidence type="ECO:0000256" key="9">
    <source>
        <dbReference type="RuleBase" id="RU003945"/>
    </source>
</evidence>
<organism evidence="14">
    <name type="scientific">Dissoconium aciculare CBS 342.82</name>
    <dbReference type="NCBI Taxonomy" id="1314786"/>
    <lineage>
        <taxon>Eukaryota</taxon>
        <taxon>Fungi</taxon>
        <taxon>Dikarya</taxon>
        <taxon>Ascomycota</taxon>
        <taxon>Pezizomycotina</taxon>
        <taxon>Dothideomycetes</taxon>
        <taxon>Dothideomycetidae</taxon>
        <taxon>Mycosphaerellales</taxon>
        <taxon>Dissoconiaceae</taxon>
        <taxon>Dissoconium</taxon>
    </lineage>
</organism>
<evidence type="ECO:0000256" key="5">
    <source>
        <dbReference type="ARBA" id="ARBA00022946"/>
    </source>
</evidence>
<reference evidence="14" key="3">
    <citation type="submission" date="2025-08" db="UniProtKB">
        <authorList>
            <consortium name="RefSeq"/>
        </authorList>
    </citation>
    <scope>IDENTIFICATION</scope>
    <source>
        <strain evidence="14">CBS 342.82</strain>
    </source>
</reference>
<feature type="transmembrane region" description="Helical" evidence="11">
    <location>
        <begin position="268"/>
        <end position="287"/>
    </location>
</feature>
<dbReference type="InterPro" id="IPR028055">
    <property type="entry name" value="YidC/Oxa/ALB_C"/>
</dbReference>
<dbReference type="PANTHER" id="PTHR12428:SF66">
    <property type="entry name" value="MITOCHONDRIAL INNER MEMBRANE PROTEIN OXA1L"/>
    <property type="match status" value="1"/>
</dbReference>
<evidence type="ECO:0000256" key="1">
    <source>
        <dbReference type="ARBA" id="ARBA00004448"/>
    </source>
</evidence>
<comment type="similarity">
    <text evidence="2 9">Belongs to the OXA1/ALB3/YidC family.</text>
</comment>
<evidence type="ECO:0000256" key="8">
    <source>
        <dbReference type="ARBA" id="ARBA00023136"/>
    </source>
</evidence>
<dbReference type="AlphaFoldDB" id="A0A6J3M472"/>
<dbReference type="GO" id="GO:0032979">
    <property type="term" value="P:protein insertion into mitochondrial inner membrane from matrix"/>
    <property type="evidence" value="ECO:0007669"/>
    <property type="project" value="TreeGrafter"/>
</dbReference>
<dbReference type="GeneID" id="54366071"/>
<gene>
    <name evidence="14" type="ORF">K489DRAFT_424638</name>
</gene>
<evidence type="ECO:0000256" key="6">
    <source>
        <dbReference type="ARBA" id="ARBA00022989"/>
    </source>
</evidence>